<dbReference type="Pfam" id="PF04093">
    <property type="entry name" value="MreD"/>
    <property type="match status" value="1"/>
</dbReference>
<keyword evidence="5" id="KW-0133">Cell shape</keyword>
<dbReference type="RefSeq" id="WP_190014591.1">
    <property type="nucleotide sequence ID" value="NZ_FQZV01000051.1"/>
</dbReference>
<dbReference type="GO" id="GO:0005886">
    <property type="term" value="C:plasma membrane"/>
    <property type="evidence" value="ECO:0007669"/>
    <property type="project" value="UniProtKB-SubCell"/>
</dbReference>
<name>A0A1M6N2H8_9FIRM</name>
<keyword evidence="7 8" id="KW-0472">Membrane</keyword>
<evidence type="ECO:0000256" key="6">
    <source>
        <dbReference type="ARBA" id="ARBA00022989"/>
    </source>
</evidence>
<gene>
    <name evidence="9" type="ORF">SAMN02745975_03176</name>
</gene>
<accession>A0A1M6N2H8</accession>
<evidence type="ECO:0000313" key="10">
    <source>
        <dbReference type="Proteomes" id="UP000184536"/>
    </source>
</evidence>
<dbReference type="InterPro" id="IPR017225">
    <property type="entry name" value="Cell_shape_determin_MreD_prd"/>
</dbReference>
<dbReference type="STRING" id="1121919.SAMN02745975_03176"/>
<comment type="subcellular location">
    <subcellularLocation>
        <location evidence="1">Cell membrane</location>
        <topology evidence="1">Multi-pass membrane protein</topology>
    </subcellularLocation>
</comment>
<keyword evidence="10" id="KW-1185">Reference proteome</keyword>
<sequence>MRVFAVSMILITNFLIQSTLLQHFRVFGIVPNTALIIVVHFSILWGKNRGALIGFFAGLLQDIFVGNVFGANTLIYMLLGYNIGMLEKAVFKDNPVTPVLFTAIATGLYHLLFFSLMYIYQIRTDFLLLLRSVILIEAICNAVLSPFIYKQLYEFVKLPHIKVKTR</sequence>
<evidence type="ECO:0000256" key="2">
    <source>
        <dbReference type="ARBA" id="ARBA00007776"/>
    </source>
</evidence>
<reference evidence="10" key="1">
    <citation type="submission" date="2016-11" db="EMBL/GenBank/DDBJ databases">
        <authorList>
            <person name="Varghese N."/>
            <person name="Submissions S."/>
        </authorList>
    </citation>
    <scope>NUCLEOTIDE SEQUENCE [LARGE SCALE GENOMIC DNA]</scope>
    <source>
        <strain evidence="10">DSM 17957</strain>
    </source>
</reference>
<evidence type="ECO:0000256" key="5">
    <source>
        <dbReference type="ARBA" id="ARBA00022960"/>
    </source>
</evidence>
<evidence type="ECO:0000256" key="8">
    <source>
        <dbReference type="SAM" id="Phobius"/>
    </source>
</evidence>
<evidence type="ECO:0000256" key="1">
    <source>
        <dbReference type="ARBA" id="ARBA00004651"/>
    </source>
</evidence>
<evidence type="ECO:0000256" key="7">
    <source>
        <dbReference type="ARBA" id="ARBA00023136"/>
    </source>
</evidence>
<organism evidence="9 10">
    <name type="scientific">Geosporobacter subterraneus DSM 17957</name>
    <dbReference type="NCBI Taxonomy" id="1121919"/>
    <lineage>
        <taxon>Bacteria</taxon>
        <taxon>Bacillati</taxon>
        <taxon>Bacillota</taxon>
        <taxon>Clostridia</taxon>
        <taxon>Peptostreptococcales</taxon>
        <taxon>Thermotaleaceae</taxon>
        <taxon>Geosporobacter</taxon>
    </lineage>
</organism>
<dbReference type="PIRSF" id="PIRSF037497">
    <property type="entry name" value="MreD_Clostridium/Treponema_prd"/>
    <property type="match status" value="1"/>
</dbReference>
<keyword evidence="3" id="KW-1003">Cell membrane</keyword>
<dbReference type="InterPro" id="IPR007227">
    <property type="entry name" value="Cell_shape_determining_MreD"/>
</dbReference>
<dbReference type="NCBIfam" id="TIGR03426">
    <property type="entry name" value="shape_MreD"/>
    <property type="match status" value="1"/>
</dbReference>
<dbReference type="GO" id="GO:0008360">
    <property type="term" value="P:regulation of cell shape"/>
    <property type="evidence" value="ECO:0007669"/>
    <property type="project" value="UniProtKB-KW"/>
</dbReference>
<evidence type="ECO:0000313" key="9">
    <source>
        <dbReference type="EMBL" id="SHJ89866.1"/>
    </source>
</evidence>
<feature type="transmembrane region" description="Helical" evidence="8">
    <location>
        <begin position="99"/>
        <end position="119"/>
    </location>
</feature>
<keyword evidence="4 8" id="KW-0812">Transmembrane</keyword>
<evidence type="ECO:0000256" key="4">
    <source>
        <dbReference type="ARBA" id="ARBA00022692"/>
    </source>
</evidence>
<keyword evidence="6 8" id="KW-1133">Transmembrane helix</keyword>
<dbReference type="Proteomes" id="UP000184536">
    <property type="component" value="Unassembled WGS sequence"/>
</dbReference>
<dbReference type="AlphaFoldDB" id="A0A1M6N2H8"/>
<feature type="transmembrane region" description="Helical" evidence="8">
    <location>
        <begin position="126"/>
        <end position="149"/>
    </location>
</feature>
<evidence type="ECO:0000256" key="3">
    <source>
        <dbReference type="ARBA" id="ARBA00022475"/>
    </source>
</evidence>
<protein>
    <submittedName>
        <fullName evidence="9">Rod shape-determining protein MreD</fullName>
    </submittedName>
</protein>
<comment type="similarity">
    <text evidence="2">Belongs to the MreD family.</text>
</comment>
<feature type="transmembrane region" description="Helical" evidence="8">
    <location>
        <begin position="26"/>
        <end position="45"/>
    </location>
</feature>
<feature type="transmembrane region" description="Helical" evidence="8">
    <location>
        <begin position="52"/>
        <end position="79"/>
    </location>
</feature>
<dbReference type="EMBL" id="FQZV01000051">
    <property type="protein sequence ID" value="SHJ89866.1"/>
    <property type="molecule type" value="Genomic_DNA"/>
</dbReference>
<proteinExistence type="inferred from homology"/>